<evidence type="ECO:0000259" key="1">
    <source>
        <dbReference type="Pfam" id="PF15788"/>
    </source>
</evidence>
<accession>A0A8D2GBT4</accession>
<reference evidence="2" key="3">
    <citation type="submission" date="2025-09" db="UniProtKB">
        <authorList>
            <consortium name="Ensembl"/>
        </authorList>
    </citation>
    <scope>IDENTIFICATION</scope>
</reference>
<dbReference type="PANTHER" id="PTHR37553:SF6">
    <property type="entry name" value="DUF4705 DOMAIN-CONTAINING PROTEIN"/>
    <property type="match status" value="1"/>
</dbReference>
<sequence length="329" mass="34129">SKRLLLKTGEKLSEQLFSTSVGSAPSQLPPAFVGPNLSPARLCRPTFCLPVACTDAALSGEQPLRAPHLSPRGISRPTSHLMVASRGQIPACLPPSSLHMPSFSHTVACFGPTHASRGPPRGVSSCLTLASLGRVSPSRRPIGAQLMPLVASLGPGPACEWPLQVQPLPHSGTSLGPPLASPWPTQAKLLPFGGLCRPSFCLPVASIGQAHALTVAFPGLEFPALHHLQALHFLQLASPGPTLPPGGLCRSKLPSSWPLRARLFLLATSAGPGCPQVGLPLPSSRLLAASPGARLPTISLCRPSFSCLPMASLGPAQLIPLSGLPRPLF</sequence>
<dbReference type="AlphaFoldDB" id="A0A8D2GBT4"/>
<proteinExistence type="predicted"/>
<reference evidence="2" key="2">
    <citation type="submission" date="2025-08" db="UniProtKB">
        <authorList>
            <consortium name="Ensembl"/>
        </authorList>
    </citation>
    <scope>IDENTIFICATION</scope>
</reference>
<keyword evidence="3" id="KW-1185">Reference proteome</keyword>
<protein>
    <recommendedName>
        <fullName evidence="1">DUF4705 domain-containing protein</fullName>
    </recommendedName>
</protein>
<feature type="domain" description="DUF4705" evidence="1">
    <location>
        <begin position="56"/>
        <end position="102"/>
    </location>
</feature>
<evidence type="ECO:0000313" key="3">
    <source>
        <dbReference type="Proteomes" id="UP000694411"/>
    </source>
</evidence>
<dbReference type="Pfam" id="PF15788">
    <property type="entry name" value="DUF4705"/>
    <property type="match status" value="4"/>
</dbReference>
<evidence type="ECO:0000313" key="2">
    <source>
        <dbReference type="Ensembl" id="ENSTGEP00000034551.1"/>
    </source>
</evidence>
<dbReference type="PANTHER" id="PTHR37553">
    <property type="entry name" value="DUF4705 DOMAIN-CONTAINING PROTEIN"/>
    <property type="match status" value="1"/>
</dbReference>
<reference evidence="2" key="1">
    <citation type="submission" date="2018-05" db="EMBL/GenBank/DDBJ databases">
        <title>Whole genome of Theropithecus gelada.</title>
        <authorList>
            <person name="Chiou K.L."/>
            <person name="Snyder-Mackler N."/>
        </authorList>
    </citation>
    <scope>NUCLEOTIDE SEQUENCE [LARGE SCALE GENOMIC DNA]</scope>
</reference>
<name>A0A8D2GBT4_THEGE</name>
<feature type="domain" description="DUF4705" evidence="1">
    <location>
        <begin position="274"/>
        <end position="304"/>
    </location>
</feature>
<dbReference type="InterPro" id="IPR031572">
    <property type="entry name" value="DUF4705"/>
</dbReference>
<organism evidence="2 3">
    <name type="scientific">Theropithecus gelada</name>
    <name type="common">Gelada baboon</name>
    <dbReference type="NCBI Taxonomy" id="9565"/>
    <lineage>
        <taxon>Eukaryota</taxon>
        <taxon>Metazoa</taxon>
        <taxon>Chordata</taxon>
        <taxon>Craniata</taxon>
        <taxon>Vertebrata</taxon>
        <taxon>Euteleostomi</taxon>
        <taxon>Mammalia</taxon>
        <taxon>Eutheria</taxon>
        <taxon>Euarchontoglires</taxon>
        <taxon>Primates</taxon>
        <taxon>Haplorrhini</taxon>
        <taxon>Catarrhini</taxon>
        <taxon>Cercopithecidae</taxon>
        <taxon>Cercopithecinae</taxon>
        <taxon>Theropithecus</taxon>
    </lineage>
</organism>
<feature type="domain" description="DUF4705" evidence="1">
    <location>
        <begin position="176"/>
        <end position="211"/>
    </location>
</feature>
<dbReference type="Ensembl" id="ENSTGET00000041014.1">
    <property type="protein sequence ID" value="ENSTGEP00000034551.1"/>
    <property type="gene ID" value="ENSTGEG00000027557.1"/>
</dbReference>
<feature type="domain" description="DUF4705" evidence="1">
    <location>
        <begin position="112"/>
        <end position="138"/>
    </location>
</feature>
<dbReference type="Proteomes" id="UP000694411">
    <property type="component" value="Chromosome 3"/>
</dbReference>